<comment type="caution">
    <text evidence="1">The sequence shown here is derived from an EMBL/GenBank/DDBJ whole genome shotgun (WGS) entry which is preliminary data.</text>
</comment>
<dbReference type="AlphaFoldDB" id="H1KXP9"/>
<dbReference type="EMBL" id="AGJL01000010">
    <property type="protein sequence ID" value="EHP88122.1"/>
    <property type="molecule type" value="Genomic_DNA"/>
</dbReference>
<dbReference type="PATRIC" id="fig|647171.4.peg.565"/>
<dbReference type="STRING" id="647171.MetfoDRAFT_0572"/>
<gene>
    <name evidence="1" type="ORF">MetfoDRAFT_0572</name>
</gene>
<proteinExistence type="predicted"/>
<protein>
    <submittedName>
        <fullName evidence="1">Uncharacterized protein</fullName>
    </submittedName>
</protein>
<evidence type="ECO:0000313" key="1">
    <source>
        <dbReference type="EMBL" id="EHP88122.1"/>
    </source>
</evidence>
<reference evidence="1 2" key="1">
    <citation type="submission" date="2011-09" db="EMBL/GenBank/DDBJ databases">
        <title>The draft genome of Methanotorris formicicus Mc-S-70.</title>
        <authorList>
            <consortium name="US DOE Joint Genome Institute (JGI-PGF)"/>
            <person name="Lucas S."/>
            <person name="Han J."/>
            <person name="Lapidus A."/>
            <person name="Cheng J.-F."/>
            <person name="Goodwin L."/>
            <person name="Pitluck S."/>
            <person name="Peters L."/>
            <person name="Land M.L."/>
            <person name="Hauser L."/>
            <person name="Sieprawska-Lupa M."/>
            <person name="Takai K."/>
            <person name="Miyazaki J."/>
            <person name="Whitman W."/>
            <person name="Woyke T.J."/>
        </authorList>
    </citation>
    <scope>NUCLEOTIDE SEQUENCE [LARGE SCALE GENOMIC DNA]</scope>
    <source>
        <strain evidence="1 2">Mc-S-70</strain>
    </source>
</reference>
<accession>H1KXP9</accession>
<sequence length="242" mass="27955">MGISKENLNKIVENLKDIKDITKIRKTIGDLKRIKISKEAINKLIEKSYDLEKVKEIVKELRNVGVKSKTINKLIENGYDIVKFDKKFKTITNSDPKLMKKLAKYINNWDISRSNPLDDSAESQKLVKVFNAKGVKTKVGESEPISNFAVLKEGTTNGFGWKHITRDKRLKEFKNFYSKRGLHFSSDEQLKEQILKDIENALKYGKPKYINEGKGEYQILYNDIFVSINKDDSITTAYPKTR</sequence>
<evidence type="ECO:0000313" key="2">
    <source>
        <dbReference type="Proteomes" id="UP000003706"/>
    </source>
</evidence>
<organism evidence="1 2">
    <name type="scientific">Methanotorris formicicus Mc-S-70</name>
    <dbReference type="NCBI Taxonomy" id="647171"/>
    <lineage>
        <taxon>Archaea</taxon>
        <taxon>Methanobacteriati</taxon>
        <taxon>Methanobacteriota</taxon>
        <taxon>Methanomada group</taxon>
        <taxon>Methanococci</taxon>
        <taxon>Methanococcales</taxon>
        <taxon>Methanocaldococcaceae</taxon>
        <taxon>Methanotorris</taxon>
    </lineage>
</organism>
<dbReference type="Proteomes" id="UP000003706">
    <property type="component" value="Unassembled WGS sequence"/>
</dbReference>
<name>H1KXP9_9EURY</name>
<keyword evidence="2" id="KW-1185">Reference proteome</keyword>
<dbReference type="RefSeq" id="WP_007044015.1">
    <property type="nucleotide sequence ID" value="NZ_AGJL01000010.1"/>
</dbReference>